<dbReference type="EMBL" id="JBHSMC010000044">
    <property type="protein sequence ID" value="MFC5466960.1"/>
    <property type="molecule type" value="Genomic_DNA"/>
</dbReference>
<comment type="caution">
    <text evidence="2">The sequence shown here is derived from an EMBL/GenBank/DDBJ whole genome shotgun (WGS) entry which is preliminary data.</text>
</comment>
<feature type="transmembrane region" description="Helical" evidence="1">
    <location>
        <begin position="20"/>
        <end position="40"/>
    </location>
</feature>
<feature type="transmembrane region" description="Helical" evidence="1">
    <location>
        <begin position="46"/>
        <end position="69"/>
    </location>
</feature>
<keyword evidence="3" id="KW-1185">Reference proteome</keyword>
<organism evidence="2 3">
    <name type="scientific">Lederbergia graminis</name>
    <dbReference type="NCBI Taxonomy" id="735518"/>
    <lineage>
        <taxon>Bacteria</taxon>
        <taxon>Bacillati</taxon>
        <taxon>Bacillota</taxon>
        <taxon>Bacilli</taxon>
        <taxon>Bacillales</taxon>
        <taxon>Bacillaceae</taxon>
        <taxon>Lederbergia</taxon>
    </lineage>
</organism>
<feature type="transmembrane region" description="Helical" evidence="1">
    <location>
        <begin position="133"/>
        <end position="157"/>
    </location>
</feature>
<name>A0ABW0LNW2_9BACI</name>
<sequence length="257" mass="29499">MKPFIGLLKKEMLISRFWYCTWLVILLLGLTASTIIAFRIEEPTAIIPITTLFMPSHIFFMPVMIGALLRLEGKTQLWLYNPQSSMKLLLAKLTTAFIFQIISQLIVIAYTVLMTSFLSTRGVEINISITAITLTYLAMLAIALYFSIWVTFLWTLYHSLGRYPAWRNYRWLAVALTVISFNVFEALLIRFNIMKDHLFGWSTTMEAMISIRYDKGVGWSMDTLEISVPILPILLYGVLAILLFFAATKLLDKKVEV</sequence>
<feature type="transmembrane region" description="Helical" evidence="1">
    <location>
        <begin position="169"/>
        <end position="193"/>
    </location>
</feature>
<dbReference type="Proteomes" id="UP001596147">
    <property type="component" value="Unassembled WGS sequence"/>
</dbReference>
<gene>
    <name evidence="2" type="ORF">ACFPM4_19735</name>
</gene>
<proteinExistence type="predicted"/>
<keyword evidence="1" id="KW-0472">Membrane</keyword>
<evidence type="ECO:0000256" key="1">
    <source>
        <dbReference type="SAM" id="Phobius"/>
    </source>
</evidence>
<evidence type="ECO:0000313" key="2">
    <source>
        <dbReference type="EMBL" id="MFC5466960.1"/>
    </source>
</evidence>
<keyword evidence="1" id="KW-1133">Transmembrane helix</keyword>
<evidence type="ECO:0000313" key="3">
    <source>
        <dbReference type="Proteomes" id="UP001596147"/>
    </source>
</evidence>
<feature type="transmembrane region" description="Helical" evidence="1">
    <location>
        <begin position="89"/>
        <end position="113"/>
    </location>
</feature>
<keyword evidence="1" id="KW-0812">Transmembrane</keyword>
<feature type="transmembrane region" description="Helical" evidence="1">
    <location>
        <begin position="226"/>
        <end position="247"/>
    </location>
</feature>
<dbReference type="RefSeq" id="WP_382355657.1">
    <property type="nucleotide sequence ID" value="NZ_JBHSMC010000044.1"/>
</dbReference>
<accession>A0ABW0LNW2</accession>
<protein>
    <submittedName>
        <fullName evidence="2">Uncharacterized protein</fullName>
    </submittedName>
</protein>
<reference evidence="3" key="1">
    <citation type="journal article" date="2019" name="Int. J. Syst. Evol. Microbiol.">
        <title>The Global Catalogue of Microorganisms (GCM) 10K type strain sequencing project: providing services to taxonomists for standard genome sequencing and annotation.</title>
        <authorList>
            <consortium name="The Broad Institute Genomics Platform"/>
            <consortium name="The Broad Institute Genome Sequencing Center for Infectious Disease"/>
            <person name="Wu L."/>
            <person name="Ma J."/>
        </authorList>
    </citation>
    <scope>NUCLEOTIDE SEQUENCE [LARGE SCALE GENOMIC DNA]</scope>
    <source>
        <strain evidence="3">CGMCC 1.12237</strain>
    </source>
</reference>